<gene>
    <name evidence="8" type="ORF">E2C06_15565</name>
</gene>
<organism evidence="8 9">
    <name type="scientific">Dankookia rubra</name>
    <dbReference type="NCBI Taxonomy" id="1442381"/>
    <lineage>
        <taxon>Bacteria</taxon>
        <taxon>Pseudomonadati</taxon>
        <taxon>Pseudomonadota</taxon>
        <taxon>Alphaproteobacteria</taxon>
        <taxon>Acetobacterales</taxon>
        <taxon>Roseomonadaceae</taxon>
        <taxon>Dankookia</taxon>
    </lineage>
</organism>
<keyword evidence="3 6" id="KW-1133">Transmembrane helix</keyword>
<dbReference type="OrthoDB" id="7280794at2"/>
<evidence type="ECO:0000256" key="4">
    <source>
        <dbReference type="ARBA" id="ARBA00023136"/>
    </source>
</evidence>
<keyword evidence="4 6" id="KW-0472">Membrane</keyword>
<dbReference type="AlphaFoldDB" id="A0A4R5QFP9"/>
<feature type="transmembrane region" description="Helical" evidence="6">
    <location>
        <begin position="46"/>
        <end position="66"/>
    </location>
</feature>
<sequence length="358" mass="38231">MRATEPPAIERPAIAPRPPLAWPRVVAEPAARPRARRTRRGGLRPGLAASALLHGGFFALIVLAVMTRAPPREPGSTEGFAVEFMPPEDAPPGGPPTPPAPLQSIPQSVPPPPPPPSPPRPPQPQRDVAPPPLPLAPTAPRLAVPAAPPVPVPPLPDLRVAEAPPPLPAQPDALPLPPPPPPRQEQSQQEASVIAPPRPARPAPPPTERLPGLWLPDGARLAPSPAPRTDAPARRGMDLSLDTLSVIGRYRPEPQVSVRGANVGDDWRRGFRRWLDENVRYPANAAAVGDEGVNRIQLLVAPDGRVKSWRIVRRSGSVWLDAGLEGPFRNAVLPAFPPGADPEGVEINLTVHWNIIRQ</sequence>
<feature type="domain" description="TonB C-terminal" evidence="7">
    <location>
        <begin position="266"/>
        <end position="358"/>
    </location>
</feature>
<evidence type="ECO:0000313" key="8">
    <source>
        <dbReference type="EMBL" id="TDH61733.1"/>
    </source>
</evidence>
<evidence type="ECO:0000256" key="3">
    <source>
        <dbReference type="ARBA" id="ARBA00022989"/>
    </source>
</evidence>
<keyword evidence="2 6" id="KW-0812">Transmembrane</keyword>
<keyword evidence="9" id="KW-1185">Reference proteome</keyword>
<dbReference type="Gene3D" id="3.30.1150.10">
    <property type="match status" value="1"/>
</dbReference>
<comment type="subcellular location">
    <subcellularLocation>
        <location evidence="1">Membrane</location>
        <topology evidence="1">Single-pass membrane protein</topology>
    </subcellularLocation>
</comment>
<evidence type="ECO:0000313" key="9">
    <source>
        <dbReference type="Proteomes" id="UP000295096"/>
    </source>
</evidence>
<feature type="compositionally biased region" description="Pro residues" evidence="5">
    <location>
        <begin position="146"/>
        <end position="156"/>
    </location>
</feature>
<evidence type="ECO:0000256" key="5">
    <source>
        <dbReference type="SAM" id="MobiDB-lite"/>
    </source>
</evidence>
<feature type="compositionally biased region" description="Pro residues" evidence="5">
    <location>
        <begin position="163"/>
        <end position="183"/>
    </location>
</feature>
<dbReference type="SUPFAM" id="SSF74653">
    <property type="entry name" value="TolA/TonB C-terminal domain"/>
    <property type="match status" value="1"/>
</dbReference>
<feature type="region of interest" description="Disordered" evidence="5">
    <location>
        <begin position="71"/>
        <end position="234"/>
    </location>
</feature>
<reference evidence="8 9" key="1">
    <citation type="journal article" date="2016" name="J. Microbiol.">
        <title>Dankookia rubra gen. nov., sp. nov., an alphaproteobacterium isolated from sediment of a shallow stream.</title>
        <authorList>
            <person name="Kim W.H."/>
            <person name="Kim D.H."/>
            <person name="Kang K."/>
            <person name="Ahn T.Y."/>
        </authorList>
    </citation>
    <scope>NUCLEOTIDE SEQUENCE [LARGE SCALE GENOMIC DNA]</scope>
    <source>
        <strain evidence="8 9">JCM30602</strain>
    </source>
</reference>
<evidence type="ECO:0000256" key="6">
    <source>
        <dbReference type="SAM" id="Phobius"/>
    </source>
</evidence>
<feature type="compositionally biased region" description="Pro residues" evidence="5">
    <location>
        <begin position="108"/>
        <end position="137"/>
    </location>
</feature>
<dbReference type="NCBIfam" id="TIGR01352">
    <property type="entry name" value="tonB_Cterm"/>
    <property type="match status" value="1"/>
</dbReference>
<dbReference type="Proteomes" id="UP000295096">
    <property type="component" value="Unassembled WGS sequence"/>
</dbReference>
<feature type="compositionally biased region" description="Pro residues" evidence="5">
    <location>
        <begin position="88"/>
        <end position="101"/>
    </location>
</feature>
<dbReference type="PROSITE" id="PS52015">
    <property type="entry name" value="TONB_CTD"/>
    <property type="match status" value="1"/>
</dbReference>
<dbReference type="Pfam" id="PF03544">
    <property type="entry name" value="TonB_C"/>
    <property type="match status" value="1"/>
</dbReference>
<protein>
    <submittedName>
        <fullName evidence="8">TonB family protein</fullName>
    </submittedName>
</protein>
<evidence type="ECO:0000256" key="1">
    <source>
        <dbReference type="ARBA" id="ARBA00004167"/>
    </source>
</evidence>
<accession>A0A4R5QFP9</accession>
<proteinExistence type="predicted"/>
<name>A0A4R5QFP9_9PROT</name>
<dbReference type="RefSeq" id="WP_133289521.1">
    <property type="nucleotide sequence ID" value="NZ_SMSJ01000018.1"/>
</dbReference>
<evidence type="ECO:0000256" key="2">
    <source>
        <dbReference type="ARBA" id="ARBA00022692"/>
    </source>
</evidence>
<feature type="compositionally biased region" description="Pro residues" evidence="5">
    <location>
        <begin position="196"/>
        <end position="208"/>
    </location>
</feature>
<evidence type="ECO:0000259" key="7">
    <source>
        <dbReference type="PROSITE" id="PS52015"/>
    </source>
</evidence>
<dbReference type="InterPro" id="IPR037682">
    <property type="entry name" value="TonB_C"/>
</dbReference>
<dbReference type="GO" id="GO:0055085">
    <property type="term" value="P:transmembrane transport"/>
    <property type="evidence" value="ECO:0007669"/>
    <property type="project" value="InterPro"/>
</dbReference>
<dbReference type="GO" id="GO:0016020">
    <property type="term" value="C:membrane"/>
    <property type="evidence" value="ECO:0007669"/>
    <property type="project" value="UniProtKB-SubCell"/>
</dbReference>
<comment type="caution">
    <text evidence="8">The sequence shown here is derived from an EMBL/GenBank/DDBJ whole genome shotgun (WGS) entry which is preliminary data.</text>
</comment>
<dbReference type="InterPro" id="IPR006260">
    <property type="entry name" value="TonB/TolA_C"/>
</dbReference>
<dbReference type="EMBL" id="SMSJ01000018">
    <property type="protein sequence ID" value="TDH61733.1"/>
    <property type="molecule type" value="Genomic_DNA"/>
</dbReference>